<evidence type="ECO:0000259" key="5">
    <source>
        <dbReference type="PROSITE" id="PS51078"/>
    </source>
</evidence>
<name>A0ABW4HP85_9BACI</name>
<dbReference type="PROSITE" id="PS51077">
    <property type="entry name" value="HTH_ICLR"/>
    <property type="match status" value="1"/>
</dbReference>
<dbReference type="SMART" id="SM00346">
    <property type="entry name" value="HTH_ICLR"/>
    <property type="match status" value="1"/>
</dbReference>
<keyword evidence="7" id="KW-1185">Reference proteome</keyword>
<dbReference type="PANTHER" id="PTHR30136">
    <property type="entry name" value="HELIX-TURN-HELIX TRANSCRIPTIONAL REGULATOR, ICLR FAMILY"/>
    <property type="match status" value="1"/>
</dbReference>
<evidence type="ECO:0000313" key="6">
    <source>
        <dbReference type="EMBL" id="MFD1606957.1"/>
    </source>
</evidence>
<dbReference type="InterPro" id="IPR036390">
    <property type="entry name" value="WH_DNA-bd_sf"/>
</dbReference>
<accession>A0ABW4HP85</accession>
<dbReference type="PANTHER" id="PTHR30136:SF24">
    <property type="entry name" value="HTH-TYPE TRANSCRIPTIONAL REPRESSOR ALLR"/>
    <property type="match status" value="1"/>
</dbReference>
<evidence type="ECO:0000256" key="1">
    <source>
        <dbReference type="ARBA" id="ARBA00023015"/>
    </source>
</evidence>
<gene>
    <name evidence="6" type="ORF">ACFSBH_04750</name>
</gene>
<dbReference type="InterPro" id="IPR005471">
    <property type="entry name" value="Tscrpt_reg_IclR_N"/>
</dbReference>
<proteinExistence type="predicted"/>
<dbReference type="Pfam" id="PF01614">
    <property type="entry name" value="IclR_C"/>
    <property type="match status" value="1"/>
</dbReference>
<sequence>MSRSLVKAIQVLDCFLEKPVMTINELAEIAAMPKTTVFRLAGGLEEAGLLIKDRKSSHDVTYRMSLKLLEYGKFVSDQLEYSKVARPHMKKLNEEIDELVHLTIMEGYEAVYVETVNSSKPVRLVGKVGARAPLYAGSAPKLLLSGLDDDEVESYLNHVEFNKFTPNTLDEKEKIKEELEKIRERGYSISYSEHYQATIGMSYPIYDYEGKMIAAMGVSIPYIDHSKTRETFILSKLERTVMDIWKELGYTGVHPS</sequence>
<dbReference type="Pfam" id="PF09339">
    <property type="entry name" value="HTH_IclR"/>
    <property type="match status" value="1"/>
</dbReference>
<feature type="domain" description="IclR-ED" evidence="5">
    <location>
        <begin position="67"/>
        <end position="250"/>
    </location>
</feature>
<dbReference type="SUPFAM" id="SSF46785">
    <property type="entry name" value="Winged helix' DNA-binding domain"/>
    <property type="match status" value="1"/>
</dbReference>
<keyword evidence="1" id="KW-0805">Transcription regulation</keyword>
<dbReference type="Proteomes" id="UP001597221">
    <property type="component" value="Unassembled WGS sequence"/>
</dbReference>
<dbReference type="InterPro" id="IPR050707">
    <property type="entry name" value="HTH_MetabolicPath_Reg"/>
</dbReference>
<dbReference type="Gene3D" id="1.10.10.10">
    <property type="entry name" value="Winged helix-like DNA-binding domain superfamily/Winged helix DNA-binding domain"/>
    <property type="match status" value="1"/>
</dbReference>
<dbReference type="EMBL" id="JBHUDE010000017">
    <property type="protein sequence ID" value="MFD1606957.1"/>
    <property type="molecule type" value="Genomic_DNA"/>
</dbReference>
<protein>
    <submittedName>
        <fullName evidence="6">IclR family transcriptional regulator</fullName>
    </submittedName>
</protein>
<dbReference type="PROSITE" id="PS51078">
    <property type="entry name" value="ICLR_ED"/>
    <property type="match status" value="1"/>
</dbReference>
<dbReference type="InterPro" id="IPR029016">
    <property type="entry name" value="GAF-like_dom_sf"/>
</dbReference>
<organism evidence="6 7">
    <name type="scientific">Oceanobacillus luteolus</name>
    <dbReference type="NCBI Taxonomy" id="1274358"/>
    <lineage>
        <taxon>Bacteria</taxon>
        <taxon>Bacillati</taxon>
        <taxon>Bacillota</taxon>
        <taxon>Bacilli</taxon>
        <taxon>Bacillales</taxon>
        <taxon>Bacillaceae</taxon>
        <taxon>Oceanobacillus</taxon>
    </lineage>
</organism>
<dbReference type="RefSeq" id="WP_379596300.1">
    <property type="nucleotide sequence ID" value="NZ_JBHUDE010000017.1"/>
</dbReference>
<dbReference type="InterPro" id="IPR014757">
    <property type="entry name" value="Tscrpt_reg_IclR_C"/>
</dbReference>
<evidence type="ECO:0000256" key="3">
    <source>
        <dbReference type="ARBA" id="ARBA00023163"/>
    </source>
</evidence>
<evidence type="ECO:0000259" key="4">
    <source>
        <dbReference type="PROSITE" id="PS51077"/>
    </source>
</evidence>
<evidence type="ECO:0000313" key="7">
    <source>
        <dbReference type="Proteomes" id="UP001597221"/>
    </source>
</evidence>
<feature type="domain" description="HTH iclR-type" evidence="4">
    <location>
        <begin position="2"/>
        <end position="66"/>
    </location>
</feature>
<dbReference type="Gene3D" id="3.30.450.40">
    <property type="match status" value="1"/>
</dbReference>
<dbReference type="SUPFAM" id="SSF55781">
    <property type="entry name" value="GAF domain-like"/>
    <property type="match status" value="1"/>
</dbReference>
<comment type="caution">
    <text evidence="6">The sequence shown here is derived from an EMBL/GenBank/DDBJ whole genome shotgun (WGS) entry which is preliminary data.</text>
</comment>
<evidence type="ECO:0000256" key="2">
    <source>
        <dbReference type="ARBA" id="ARBA00023125"/>
    </source>
</evidence>
<dbReference type="InterPro" id="IPR036388">
    <property type="entry name" value="WH-like_DNA-bd_sf"/>
</dbReference>
<keyword evidence="3" id="KW-0804">Transcription</keyword>
<keyword evidence="2" id="KW-0238">DNA-binding</keyword>
<reference evidence="7" key="1">
    <citation type="journal article" date="2019" name="Int. J. Syst. Evol. Microbiol.">
        <title>The Global Catalogue of Microorganisms (GCM) 10K type strain sequencing project: providing services to taxonomists for standard genome sequencing and annotation.</title>
        <authorList>
            <consortium name="The Broad Institute Genomics Platform"/>
            <consortium name="The Broad Institute Genome Sequencing Center for Infectious Disease"/>
            <person name="Wu L."/>
            <person name="Ma J."/>
        </authorList>
    </citation>
    <scope>NUCLEOTIDE SEQUENCE [LARGE SCALE GENOMIC DNA]</scope>
    <source>
        <strain evidence="7">CGMCC 1.12376</strain>
    </source>
</reference>